<reference evidence="1" key="1">
    <citation type="journal article" date="2019" name="bioRxiv">
        <title>The Genome of the Zebra Mussel, Dreissena polymorpha: A Resource for Invasive Species Research.</title>
        <authorList>
            <person name="McCartney M.A."/>
            <person name="Auch B."/>
            <person name="Kono T."/>
            <person name="Mallez S."/>
            <person name="Zhang Y."/>
            <person name="Obille A."/>
            <person name="Becker A."/>
            <person name="Abrahante J.E."/>
            <person name="Garbe J."/>
            <person name="Badalamenti J.P."/>
            <person name="Herman A."/>
            <person name="Mangelson H."/>
            <person name="Liachko I."/>
            <person name="Sullivan S."/>
            <person name="Sone E.D."/>
            <person name="Koren S."/>
            <person name="Silverstein K.A.T."/>
            <person name="Beckman K.B."/>
            <person name="Gohl D.M."/>
        </authorList>
    </citation>
    <scope>NUCLEOTIDE SEQUENCE</scope>
    <source>
        <strain evidence="1">Duluth1</strain>
        <tissue evidence="1">Whole animal</tissue>
    </source>
</reference>
<name>A0A9D4EAM1_DREPO</name>
<dbReference type="EMBL" id="JAIWYP010000009">
    <property type="protein sequence ID" value="KAH3776862.1"/>
    <property type="molecule type" value="Genomic_DNA"/>
</dbReference>
<evidence type="ECO:0000313" key="1">
    <source>
        <dbReference type="EMBL" id="KAH3776862.1"/>
    </source>
</evidence>
<gene>
    <name evidence="1" type="ORF">DPMN_178296</name>
</gene>
<sequence length="129" mass="15176">MEILHINLIYTDRTTTSMLTNGLVDPYIDVNKWVSSLSNYTDRTPTSMLTNGLEDTYLDYVKLYRQDPYINVYKWGPYIDVDKWGPYIDVDKWGPYIDVDKGVTYLYRQDTYIDPTYTDRTPTLMLTNG</sequence>
<evidence type="ECO:0000313" key="2">
    <source>
        <dbReference type="Proteomes" id="UP000828390"/>
    </source>
</evidence>
<proteinExistence type="predicted"/>
<dbReference type="AlphaFoldDB" id="A0A9D4EAM1"/>
<comment type="caution">
    <text evidence="1">The sequence shown here is derived from an EMBL/GenBank/DDBJ whole genome shotgun (WGS) entry which is preliminary data.</text>
</comment>
<dbReference type="Proteomes" id="UP000828390">
    <property type="component" value="Unassembled WGS sequence"/>
</dbReference>
<protein>
    <submittedName>
        <fullName evidence="1">Uncharacterized protein</fullName>
    </submittedName>
</protein>
<organism evidence="1 2">
    <name type="scientific">Dreissena polymorpha</name>
    <name type="common">Zebra mussel</name>
    <name type="synonym">Mytilus polymorpha</name>
    <dbReference type="NCBI Taxonomy" id="45954"/>
    <lineage>
        <taxon>Eukaryota</taxon>
        <taxon>Metazoa</taxon>
        <taxon>Spiralia</taxon>
        <taxon>Lophotrochozoa</taxon>
        <taxon>Mollusca</taxon>
        <taxon>Bivalvia</taxon>
        <taxon>Autobranchia</taxon>
        <taxon>Heteroconchia</taxon>
        <taxon>Euheterodonta</taxon>
        <taxon>Imparidentia</taxon>
        <taxon>Neoheterodontei</taxon>
        <taxon>Myida</taxon>
        <taxon>Dreissenoidea</taxon>
        <taxon>Dreissenidae</taxon>
        <taxon>Dreissena</taxon>
    </lineage>
</organism>
<keyword evidence="2" id="KW-1185">Reference proteome</keyword>
<reference evidence="1" key="2">
    <citation type="submission" date="2020-11" db="EMBL/GenBank/DDBJ databases">
        <authorList>
            <person name="McCartney M.A."/>
            <person name="Auch B."/>
            <person name="Kono T."/>
            <person name="Mallez S."/>
            <person name="Becker A."/>
            <person name="Gohl D.M."/>
            <person name="Silverstein K.A.T."/>
            <person name="Koren S."/>
            <person name="Bechman K.B."/>
            <person name="Herman A."/>
            <person name="Abrahante J.E."/>
            <person name="Garbe J."/>
        </authorList>
    </citation>
    <scope>NUCLEOTIDE SEQUENCE</scope>
    <source>
        <strain evidence="1">Duluth1</strain>
        <tissue evidence="1">Whole animal</tissue>
    </source>
</reference>
<accession>A0A9D4EAM1</accession>